<dbReference type="InterPro" id="IPR032466">
    <property type="entry name" value="Metal_Hydrolase"/>
</dbReference>
<dbReference type="PANTHER" id="PTHR46124:SF2">
    <property type="entry name" value="D-AMINOACYL-TRNA DEACYLASE"/>
    <property type="match status" value="1"/>
</dbReference>
<reference evidence="4" key="1">
    <citation type="journal article" date="2020" name="mSystems">
        <title>Genome- and Community-Level Interaction Insights into Carbon Utilization and Element Cycling Functions of Hydrothermarchaeota in Hydrothermal Sediment.</title>
        <authorList>
            <person name="Zhou Z."/>
            <person name="Liu Y."/>
            <person name="Xu W."/>
            <person name="Pan J."/>
            <person name="Luo Z.H."/>
            <person name="Li M."/>
        </authorList>
    </citation>
    <scope>NUCLEOTIDE SEQUENCE [LARGE SCALE GENOMIC DNA]</scope>
    <source>
        <strain evidence="4">SpSt-265</strain>
    </source>
</reference>
<evidence type="ECO:0000256" key="2">
    <source>
        <dbReference type="ARBA" id="ARBA00022801"/>
    </source>
</evidence>
<dbReference type="FunFam" id="3.20.20.140:FF:000005">
    <property type="entry name" value="TatD family hydrolase"/>
    <property type="match status" value="1"/>
</dbReference>
<name>A0A7C1SCC9_UNCW3</name>
<feature type="binding site" evidence="3">
    <location>
        <position position="104"/>
    </location>
    <ligand>
        <name>a divalent metal cation</name>
        <dbReference type="ChEBI" id="CHEBI:60240"/>
        <label>1</label>
    </ligand>
</feature>
<sequence>MPRKSKENPDSLLIFDSHCHLTDFQFAPDLNAVMRRAQQAGVREILTVSMNIPDSKETIELCQKFSGLYCSVGIHPHEADNFRSIDIQMLKDLCIEPQVKAIGETGLDFFREFSTKANQETAFRAQIELAKMMNLPLIIHIRDAAFAAMAILEEHNYFKGILHCFSDGRKLAEWAVEKGFYISFSGNLTFGEKRLVEIARSIPVDRILIETDAPYLIPRTELVVGKRNEPSYIRVTLNYLAEILNLTPKEIATITRDNARRCLQIA</sequence>
<dbReference type="PIRSF" id="PIRSF005902">
    <property type="entry name" value="DNase_TatD"/>
    <property type="match status" value="1"/>
</dbReference>
<dbReference type="GO" id="GO:0046872">
    <property type="term" value="F:metal ion binding"/>
    <property type="evidence" value="ECO:0007669"/>
    <property type="project" value="UniProtKB-KW"/>
</dbReference>
<proteinExistence type="predicted"/>
<dbReference type="PANTHER" id="PTHR46124">
    <property type="entry name" value="D-AMINOACYL-TRNA DEACYLASE"/>
    <property type="match status" value="1"/>
</dbReference>
<dbReference type="EMBL" id="DSLG01000002">
    <property type="protein sequence ID" value="HEA86786.1"/>
    <property type="molecule type" value="Genomic_DNA"/>
</dbReference>
<evidence type="ECO:0000313" key="4">
    <source>
        <dbReference type="EMBL" id="HEA86786.1"/>
    </source>
</evidence>
<protein>
    <submittedName>
        <fullName evidence="4">TatD family deoxyribonuclease</fullName>
    </submittedName>
</protein>
<evidence type="ECO:0000256" key="3">
    <source>
        <dbReference type="PIRSR" id="PIRSR005902-1"/>
    </source>
</evidence>
<keyword evidence="1 3" id="KW-0479">Metal-binding</keyword>
<dbReference type="Gene3D" id="3.20.20.140">
    <property type="entry name" value="Metal-dependent hydrolases"/>
    <property type="match status" value="1"/>
</dbReference>
<dbReference type="GO" id="GO:0016788">
    <property type="term" value="F:hydrolase activity, acting on ester bonds"/>
    <property type="evidence" value="ECO:0007669"/>
    <property type="project" value="InterPro"/>
</dbReference>
<dbReference type="SUPFAM" id="SSF51556">
    <property type="entry name" value="Metallo-dependent hydrolases"/>
    <property type="match status" value="1"/>
</dbReference>
<organism evidence="4">
    <name type="scientific">candidate division WOR-3 bacterium</name>
    <dbReference type="NCBI Taxonomy" id="2052148"/>
    <lineage>
        <taxon>Bacteria</taxon>
        <taxon>Bacteria division WOR-3</taxon>
    </lineage>
</organism>
<dbReference type="CDD" id="cd01310">
    <property type="entry name" value="TatD_DNAse"/>
    <property type="match status" value="1"/>
</dbReference>
<dbReference type="GO" id="GO:0005829">
    <property type="term" value="C:cytosol"/>
    <property type="evidence" value="ECO:0007669"/>
    <property type="project" value="TreeGrafter"/>
</dbReference>
<gene>
    <name evidence="4" type="ORF">ENP94_02100</name>
</gene>
<dbReference type="Pfam" id="PF01026">
    <property type="entry name" value="TatD_DNase"/>
    <property type="match status" value="1"/>
</dbReference>
<keyword evidence="2" id="KW-0378">Hydrolase</keyword>
<accession>A0A7C1SCC9</accession>
<dbReference type="AlphaFoldDB" id="A0A7C1SCC9"/>
<feature type="binding site" evidence="3">
    <location>
        <position position="212"/>
    </location>
    <ligand>
        <name>a divalent metal cation</name>
        <dbReference type="ChEBI" id="CHEBI:60240"/>
        <label>1</label>
    </ligand>
</feature>
<comment type="caution">
    <text evidence="4">The sequence shown here is derived from an EMBL/GenBank/DDBJ whole genome shotgun (WGS) entry which is preliminary data.</text>
</comment>
<feature type="binding site" evidence="3">
    <location>
        <position position="18"/>
    </location>
    <ligand>
        <name>a divalent metal cation</name>
        <dbReference type="ChEBI" id="CHEBI:60240"/>
        <label>1</label>
    </ligand>
</feature>
<feature type="binding site" evidence="3">
    <location>
        <position position="140"/>
    </location>
    <ligand>
        <name>a divalent metal cation</name>
        <dbReference type="ChEBI" id="CHEBI:60240"/>
        <label>2</label>
    </ligand>
</feature>
<evidence type="ECO:0000256" key="1">
    <source>
        <dbReference type="ARBA" id="ARBA00022723"/>
    </source>
</evidence>
<dbReference type="NCBIfam" id="TIGR00010">
    <property type="entry name" value="YchF/TatD family DNA exonuclease"/>
    <property type="match status" value="1"/>
</dbReference>
<dbReference type="InterPro" id="IPR015991">
    <property type="entry name" value="TatD/YcfH-like"/>
</dbReference>
<feature type="binding site" evidence="3">
    <location>
        <position position="20"/>
    </location>
    <ligand>
        <name>a divalent metal cation</name>
        <dbReference type="ChEBI" id="CHEBI:60240"/>
        <label>1</label>
    </ligand>
</feature>
<dbReference type="GO" id="GO:0004536">
    <property type="term" value="F:DNA nuclease activity"/>
    <property type="evidence" value="ECO:0007669"/>
    <property type="project" value="InterPro"/>
</dbReference>
<dbReference type="InterPro" id="IPR001130">
    <property type="entry name" value="TatD-like"/>
</dbReference>
<feature type="binding site" evidence="3">
    <location>
        <position position="163"/>
    </location>
    <ligand>
        <name>a divalent metal cation</name>
        <dbReference type="ChEBI" id="CHEBI:60240"/>
        <label>2</label>
    </ligand>
</feature>